<evidence type="ECO:0000313" key="3">
    <source>
        <dbReference type="Proteomes" id="UP001314170"/>
    </source>
</evidence>
<feature type="region of interest" description="Disordered" evidence="1">
    <location>
        <begin position="35"/>
        <end position="58"/>
    </location>
</feature>
<comment type="caution">
    <text evidence="2">The sequence shown here is derived from an EMBL/GenBank/DDBJ whole genome shotgun (WGS) entry which is preliminary data.</text>
</comment>
<accession>A0AAV1R1K9</accession>
<keyword evidence="3" id="KW-1185">Reference proteome</keyword>
<gene>
    <name evidence="2" type="ORF">DCAF_LOCUS4940</name>
</gene>
<dbReference type="Proteomes" id="UP001314170">
    <property type="component" value="Unassembled WGS sequence"/>
</dbReference>
<sequence>MLRRRVSFFIPAFNVDDWNAGVRLMNIGRIFDSTPASTSPSCQPIARKSSNSNKPDSANYSVQFQIENNAGITPTERHTVARCVEGSKLSMVQRDEDIDSSTNSEVEIEVLLEGKNETAFFFYQLPYGKEGPEPPDIGYKAGQSINKSKIPLKKLCAKLWQVAKRGIITAYCLVPQDNNNQEEERVFYDSVSLKIEDGTDKILPVFNLIFPPSFAFI</sequence>
<evidence type="ECO:0000256" key="1">
    <source>
        <dbReference type="SAM" id="MobiDB-lite"/>
    </source>
</evidence>
<name>A0AAV1R1K9_9ROSI</name>
<dbReference type="EMBL" id="CAWUPB010000851">
    <property type="protein sequence ID" value="CAK7327233.1"/>
    <property type="molecule type" value="Genomic_DNA"/>
</dbReference>
<reference evidence="2 3" key="1">
    <citation type="submission" date="2024-01" db="EMBL/GenBank/DDBJ databases">
        <authorList>
            <person name="Waweru B."/>
        </authorList>
    </citation>
    <scope>NUCLEOTIDE SEQUENCE [LARGE SCALE GENOMIC DNA]</scope>
</reference>
<dbReference type="AlphaFoldDB" id="A0AAV1R1K9"/>
<protein>
    <submittedName>
        <fullName evidence="2">Uncharacterized protein</fullName>
    </submittedName>
</protein>
<evidence type="ECO:0000313" key="2">
    <source>
        <dbReference type="EMBL" id="CAK7327233.1"/>
    </source>
</evidence>
<proteinExistence type="predicted"/>
<organism evidence="2 3">
    <name type="scientific">Dovyalis caffra</name>
    <dbReference type="NCBI Taxonomy" id="77055"/>
    <lineage>
        <taxon>Eukaryota</taxon>
        <taxon>Viridiplantae</taxon>
        <taxon>Streptophyta</taxon>
        <taxon>Embryophyta</taxon>
        <taxon>Tracheophyta</taxon>
        <taxon>Spermatophyta</taxon>
        <taxon>Magnoliopsida</taxon>
        <taxon>eudicotyledons</taxon>
        <taxon>Gunneridae</taxon>
        <taxon>Pentapetalae</taxon>
        <taxon>rosids</taxon>
        <taxon>fabids</taxon>
        <taxon>Malpighiales</taxon>
        <taxon>Salicaceae</taxon>
        <taxon>Flacourtieae</taxon>
        <taxon>Dovyalis</taxon>
    </lineage>
</organism>